<dbReference type="EMBL" id="LEKV01001507">
    <property type="protein sequence ID" value="KVI07410.1"/>
    <property type="molecule type" value="Genomic_DNA"/>
</dbReference>
<comment type="caution">
    <text evidence="2">The sequence shown here is derived from an EMBL/GenBank/DDBJ whole genome shotgun (WGS) entry which is preliminary data.</text>
</comment>
<protein>
    <submittedName>
        <fullName evidence="2">Uncharacterized protein</fullName>
    </submittedName>
</protein>
<keyword evidence="3" id="KW-1185">Reference proteome</keyword>
<sequence length="187" mass="21404">MAISMEFCSQLPWSFNPNPPPTFNLFLSITNPRFSFVNKVNKSQQLCHSSSLSSSDQQLQEPVVDDDDDDDDGDDDDSKGQFGNLVKEYGWQVRKMVEKDEEMRSVANIQAEAFHQPLIFFNDVFFQYACLVAETSTTDDQEKQQLVGVVDVTVFRDESVIKHLSEANEYLYVSGIAVLRNFRYSIF</sequence>
<dbReference type="Gramene" id="KVI07410">
    <property type="protein sequence ID" value="KVI07410"/>
    <property type="gene ID" value="Ccrd_014209"/>
</dbReference>
<name>A0A118K4D9_CYNCS</name>
<evidence type="ECO:0000313" key="3">
    <source>
        <dbReference type="Proteomes" id="UP000243975"/>
    </source>
</evidence>
<dbReference type="STRING" id="59895.A0A118K4D9"/>
<reference evidence="2 3" key="1">
    <citation type="journal article" date="2016" name="Sci. Rep.">
        <title>The genome sequence of the outbreeding globe artichoke constructed de novo incorporating a phase-aware low-pass sequencing strategy of F1 progeny.</title>
        <authorList>
            <person name="Scaglione D."/>
            <person name="Reyes-Chin-Wo S."/>
            <person name="Acquadro A."/>
            <person name="Froenicke L."/>
            <person name="Portis E."/>
            <person name="Beitel C."/>
            <person name="Tirone M."/>
            <person name="Mauro R."/>
            <person name="Lo Monaco A."/>
            <person name="Mauromicale G."/>
            <person name="Faccioli P."/>
            <person name="Cattivelli L."/>
            <person name="Rieseberg L."/>
            <person name="Michelmore R."/>
            <person name="Lanteri S."/>
        </authorList>
    </citation>
    <scope>NUCLEOTIDE SEQUENCE [LARGE SCALE GENOMIC DNA]</scope>
    <source>
        <strain evidence="2">2C</strain>
    </source>
</reference>
<feature type="compositionally biased region" description="Low complexity" evidence="1">
    <location>
        <begin position="49"/>
        <end position="60"/>
    </location>
</feature>
<accession>A0A118K4D9</accession>
<gene>
    <name evidence="2" type="ORF">Ccrd_014209</name>
</gene>
<dbReference type="AlphaFoldDB" id="A0A118K4D9"/>
<evidence type="ECO:0000256" key="1">
    <source>
        <dbReference type="SAM" id="MobiDB-lite"/>
    </source>
</evidence>
<proteinExistence type="predicted"/>
<feature type="region of interest" description="Disordered" evidence="1">
    <location>
        <begin position="49"/>
        <end position="82"/>
    </location>
</feature>
<evidence type="ECO:0000313" key="2">
    <source>
        <dbReference type="EMBL" id="KVI07410.1"/>
    </source>
</evidence>
<organism evidence="2 3">
    <name type="scientific">Cynara cardunculus var. scolymus</name>
    <name type="common">Globe artichoke</name>
    <name type="synonym">Cynara scolymus</name>
    <dbReference type="NCBI Taxonomy" id="59895"/>
    <lineage>
        <taxon>Eukaryota</taxon>
        <taxon>Viridiplantae</taxon>
        <taxon>Streptophyta</taxon>
        <taxon>Embryophyta</taxon>
        <taxon>Tracheophyta</taxon>
        <taxon>Spermatophyta</taxon>
        <taxon>Magnoliopsida</taxon>
        <taxon>eudicotyledons</taxon>
        <taxon>Gunneridae</taxon>
        <taxon>Pentapetalae</taxon>
        <taxon>asterids</taxon>
        <taxon>campanulids</taxon>
        <taxon>Asterales</taxon>
        <taxon>Asteraceae</taxon>
        <taxon>Carduoideae</taxon>
        <taxon>Cardueae</taxon>
        <taxon>Carduinae</taxon>
        <taxon>Cynara</taxon>
    </lineage>
</organism>
<dbReference type="Proteomes" id="UP000243975">
    <property type="component" value="Unassembled WGS sequence"/>
</dbReference>
<feature type="compositionally biased region" description="Acidic residues" evidence="1">
    <location>
        <begin position="63"/>
        <end position="77"/>
    </location>
</feature>